<accession>A0A2S1R9E0</accession>
<dbReference type="Pfam" id="PF00296">
    <property type="entry name" value="Bac_luciferase"/>
    <property type="match status" value="1"/>
</dbReference>
<dbReference type="EMBL" id="CP015449">
    <property type="protein sequence ID" value="AWH92851.1"/>
    <property type="molecule type" value="Genomic_DNA"/>
</dbReference>
<evidence type="ECO:0000313" key="3">
    <source>
        <dbReference type="Proteomes" id="UP000244928"/>
    </source>
</evidence>
<dbReference type="InterPro" id="IPR036661">
    <property type="entry name" value="Luciferase-like_sf"/>
</dbReference>
<dbReference type="Proteomes" id="UP000244928">
    <property type="component" value="Chromosome"/>
</dbReference>
<dbReference type="Gene3D" id="3.20.20.30">
    <property type="entry name" value="Luciferase-like domain"/>
    <property type="match status" value="1"/>
</dbReference>
<dbReference type="PANTHER" id="PTHR30137">
    <property type="entry name" value="LUCIFERASE-LIKE MONOOXYGENASE"/>
    <property type="match status" value="1"/>
</dbReference>
<gene>
    <name evidence="2" type="ORF">A6035_12510</name>
</gene>
<dbReference type="OrthoDB" id="9780518at2"/>
<evidence type="ECO:0000259" key="1">
    <source>
        <dbReference type="Pfam" id="PF00296"/>
    </source>
</evidence>
<dbReference type="GO" id="GO:0005829">
    <property type="term" value="C:cytosol"/>
    <property type="evidence" value="ECO:0007669"/>
    <property type="project" value="TreeGrafter"/>
</dbReference>
<dbReference type="PANTHER" id="PTHR30137:SF6">
    <property type="entry name" value="LUCIFERASE-LIKE MONOOXYGENASE"/>
    <property type="match status" value="1"/>
</dbReference>
<dbReference type="InterPro" id="IPR011251">
    <property type="entry name" value="Luciferase-like_dom"/>
</dbReference>
<proteinExistence type="predicted"/>
<evidence type="ECO:0000313" key="2">
    <source>
        <dbReference type="EMBL" id="AWH92851.1"/>
    </source>
</evidence>
<protein>
    <recommendedName>
        <fullName evidence="1">Luciferase-like domain-containing protein</fullName>
    </recommendedName>
</protein>
<name>A0A2S1R9E0_9ACTN</name>
<dbReference type="AlphaFoldDB" id="A0A2S1R9E0"/>
<sequence>MKLSIVDLGTVTPGSTETDALADSLETARHAEAAGFHRIWFAEHHLSRSGSSHHPELLIAAARRRSHALLAEAFGWRKRWWTAG</sequence>
<dbReference type="GO" id="GO:0016705">
    <property type="term" value="F:oxidoreductase activity, acting on paired donors, with incorporation or reduction of molecular oxygen"/>
    <property type="evidence" value="ECO:0007669"/>
    <property type="project" value="InterPro"/>
</dbReference>
<organism evidence="2 3">
    <name type="scientific">Dietzia lutea</name>
    <dbReference type="NCBI Taxonomy" id="546160"/>
    <lineage>
        <taxon>Bacteria</taxon>
        <taxon>Bacillati</taxon>
        <taxon>Actinomycetota</taxon>
        <taxon>Actinomycetes</taxon>
        <taxon>Mycobacteriales</taxon>
        <taxon>Dietziaceae</taxon>
        <taxon>Dietzia</taxon>
    </lineage>
</organism>
<feature type="domain" description="Luciferase-like" evidence="1">
    <location>
        <begin position="1"/>
        <end position="61"/>
    </location>
</feature>
<reference evidence="2 3" key="1">
    <citation type="submission" date="2016-04" db="EMBL/GenBank/DDBJ databases">
        <title>Complete genome sequence of Dietzia lutea YIM 80766T, a strain isolated from desert soil in Egypt.</title>
        <authorList>
            <person name="Zhao J."/>
            <person name="Hu B."/>
            <person name="Geng S."/>
            <person name="Nie Y."/>
            <person name="Tang Y."/>
        </authorList>
    </citation>
    <scope>NUCLEOTIDE SEQUENCE [LARGE SCALE GENOMIC DNA]</scope>
    <source>
        <strain evidence="2 3">YIM 80766</strain>
    </source>
</reference>
<dbReference type="KEGG" id="dlu:A6035_12510"/>
<dbReference type="CDD" id="cd00347">
    <property type="entry name" value="Flavin_utilizing_monoxygenases"/>
    <property type="match status" value="1"/>
</dbReference>
<dbReference type="RefSeq" id="WP_108848062.1">
    <property type="nucleotide sequence ID" value="NZ_CP015449.1"/>
</dbReference>
<dbReference type="InterPro" id="IPR050766">
    <property type="entry name" value="Bact_Lucif_Oxidored"/>
</dbReference>
<dbReference type="SUPFAM" id="SSF51679">
    <property type="entry name" value="Bacterial luciferase-like"/>
    <property type="match status" value="1"/>
</dbReference>
<keyword evidence="3" id="KW-1185">Reference proteome</keyword>